<dbReference type="RefSeq" id="WP_139162667.1">
    <property type="nucleotide sequence ID" value="NZ_FNAC01000007.1"/>
</dbReference>
<evidence type="ECO:0000313" key="1">
    <source>
        <dbReference type="EMBL" id="SDC85127.1"/>
    </source>
</evidence>
<name>A0A1G6Q0G1_9BACT</name>
<keyword evidence="2" id="KW-1185">Reference proteome</keyword>
<dbReference type="Proteomes" id="UP000199060">
    <property type="component" value="Unassembled WGS sequence"/>
</dbReference>
<reference evidence="2" key="1">
    <citation type="submission" date="2016-10" db="EMBL/GenBank/DDBJ databases">
        <authorList>
            <person name="Varghese N."/>
            <person name="Submissions S."/>
        </authorList>
    </citation>
    <scope>NUCLEOTIDE SEQUENCE [LARGE SCALE GENOMIC DNA]</scope>
    <source>
        <strain evidence="2">DSM 23095</strain>
    </source>
</reference>
<dbReference type="EMBL" id="FNAC01000007">
    <property type="protein sequence ID" value="SDC85127.1"/>
    <property type="molecule type" value="Genomic_DNA"/>
</dbReference>
<protein>
    <recommendedName>
        <fullName evidence="3">Lipoprotein</fullName>
    </recommendedName>
</protein>
<dbReference type="OrthoDB" id="1376102at2"/>
<dbReference type="STRING" id="686796.SAMN04488104_1007117"/>
<sequence length="280" mass="31426">MKKIISLLLLVAITSCTQGQEVIFKSRFLPEKEYFASSSTDSKNILNVSGPEERILKMKENGFVFPIESITQTQIQTEMKNGEKQDDESFLYTMLYKSINTTTIQNGKKEEKENPMTGLVVEGKYKPGGQVEVLNIISDKVNDATKNIIKSSLETVTQSIPFPEEPMKIGDSFNQVIPMTIPVADLASVNVIISTTYTLEEINNDFAYFNLYQEIKLNMDQESAEITADGKGTGKAIYNTKFNFVKDYGTDLEMKISVGVEDLIFTNELVTKTSQKVEIK</sequence>
<dbReference type="AlphaFoldDB" id="A0A1G6Q0G1"/>
<organism evidence="1 2">
    <name type="scientific">Algoriphagus faecimaris</name>
    <dbReference type="NCBI Taxonomy" id="686796"/>
    <lineage>
        <taxon>Bacteria</taxon>
        <taxon>Pseudomonadati</taxon>
        <taxon>Bacteroidota</taxon>
        <taxon>Cytophagia</taxon>
        <taxon>Cytophagales</taxon>
        <taxon>Cyclobacteriaceae</taxon>
        <taxon>Algoriphagus</taxon>
    </lineage>
</organism>
<proteinExistence type="predicted"/>
<evidence type="ECO:0008006" key="3">
    <source>
        <dbReference type="Google" id="ProtNLM"/>
    </source>
</evidence>
<dbReference type="PROSITE" id="PS51257">
    <property type="entry name" value="PROKAR_LIPOPROTEIN"/>
    <property type="match status" value="1"/>
</dbReference>
<accession>A0A1G6Q0G1</accession>
<evidence type="ECO:0000313" key="2">
    <source>
        <dbReference type="Proteomes" id="UP000199060"/>
    </source>
</evidence>
<gene>
    <name evidence="1" type="ORF">SAMN04488104_1007117</name>
</gene>